<dbReference type="Proteomes" id="UP001339962">
    <property type="component" value="Unassembled WGS sequence"/>
</dbReference>
<protein>
    <submittedName>
        <fullName evidence="1">Uncharacterized protein</fullName>
    </submittedName>
</protein>
<evidence type="ECO:0000313" key="1">
    <source>
        <dbReference type="EMBL" id="MED5050679.1"/>
    </source>
</evidence>
<sequence>MKVIKTKGVSFNVVDPFQKRLFDHAARHTNFSAYVKSLIQRDMEGGTGNTSTIDTAVSPITDDIVRGFV</sequence>
<proteinExistence type="predicted"/>
<dbReference type="RefSeq" id="WP_328216917.1">
    <property type="nucleotide sequence ID" value="NZ_JARTLI010000002.1"/>
</dbReference>
<accession>A0ABD5IS73</accession>
<comment type="caution">
    <text evidence="1">The sequence shown here is derived from an EMBL/GenBank/DDBJ whole genome shotgun (WGS) entry which is preliminary data.</text>
</comment>
<name>A0ABD5IS73_9BACL</name>
<dbReference type="AlphaFoldDB" id="A0ABD5IS73"/>
<evidence type="ECO:0000313" key="2">
    <source>
        <dbReference type="Proteomes" id="UP001339962"/>
    </source>
</evidence>
<gene>
    <name evidence="1" type="ORF">P9850_02185</name>
</gene>
<organism evidence="1 2">
    <name type="scientific">Anoxybacteroides rupiense</name>
    <dbReference type="NCBI Taxonomy" id="311460"/>
    <lineage>
        <taxon>Bacteria</taxon>
        <taxon>Bacillati</taxon>
        <taxon>Bacillota</taxon>
        <taxon>Bacilli</taxon>
        <taxon>Bacillales</taxon>
        <taxon>Anoxybacillaceae</taxon>
        <taxon>Anoxybacteroides</taxon>
    </lineage>
</organism>
<reference evidence="1 2" key="1">
    <citation type="submission" date="2023-03" db="EMBL/GenBank/DDBJ databases">
        <title>Bacillus Genome Sequencing.</title>
        <authorList>
            <person name="Dunlap C."/>
        </authorList>
    </citation>
    <scope>NUCLEOTIDE SEQUENCE [LARGE SCALE GENOMIC DNA]</scope>
    <source>
        <strain evidence="1 2">NRS-38</strain>
    </source>
</reference>
<dbReference type="EMBL" id="JARTLI010000002">
    <property type="protein sequence ID" value="MED5050679.1"/>
    <property type="molecule type" value="Genomic_DNA"/>
</dbReference>